<keyword evidence="1" id="KW-0472">Membrane</keyword>
<accession>A0A7J7M4R0</accession>
<dbReference type="Proteomes" id="UP000541444">
    <property type="component" value="Unassembled WGS sequence"/>
</dbReference>
<dbReference type="AlphaFoldDB" id="A0A7J7M4R0"/>
<feature type="transmembrane region" description="Helical" evidence="1">
    <location>
        <begin position="5"/>
        <end position="24"/>
    </location>
</feature>
<sequence>MISRLCVVIFDMIFMVYVLLFFMLSRLWSYFFDVIQVMAIFFYGGGRKRLWWWEVGGGRWEVEVMVVGMRMK</sequence>
<dbReference type="EMBL" id="JACGCM010001781">
    <property type="protein sequence ID" value="KAF6149832.1"/>
    <property type="molecule type" value="Genomic_DNA"/>
</dbReference>
<feature type="transmembrane region" description="Helical" evidence="1">
    <location>
        <begin position="30"/>
        <end position="46"/>
    </location>
</feature>
<protein>
    <recommendedName>
        <fullName evidence="4">Transmembrane protein</fullName>
    </recommendedName>
</protein>
<gene>
    <name evidence="2" type="ORF">GIB67_010906</name>
</gene>
<evidence type="ECO:0000313" key="2">
    <source>
        <dbReference type="EMBL" id="KAF6149832.1"/>
    </source>
</evidence>
<organism evidence="2 3">
    <name type="scientific">Kingdonia uniflora</name>
    <dbReference type="NCBI Taxonomy" id="39325"/>
    <lineage>
        <taxon>Eukaryota</taxon>
        <taxon>Viridiplantae</taxon>
        <taxon>Streptophyta</taxon>
        <taxon>Embryophyta</taxon>
        <taxon>Tracheophyta</taxon>
        <taxon>Spermatophyta</taxon>
        <taxon>Magnoliopsida</taxon>
        <taxon>Ranunculales</taxon>
        <taxon>Circaeasteraceae</taxon>
        <taxon>Kingdonia</taxon>
    </lineage>
</organism>
<proteinExistence type="predicted"/>
<comment type="caution">
    <text evidence="2">The sequence shown here is derived from an EMBL/GenBank/DDBJ whole genome shotgun (WGS) entry which is preliminary data.</text>
</comment>
<keyword evidence="3" id="KW-1185">Reference proteome</keyword>
<evidence type="ECO:0008006" key="4">
    <source>
        <dbReference type="Google" id="ProtNLM"/>
    </source>
</evidence>
<keyword evidence="1" id="KW-1133">Transmembrane helix</keyword>
<reference evidence="2 3" key="1">
    <citation type="journal article" date="2020" name="IScience">
        <title>Genome Sequencing of the Endangered Kingdonia uniflora (Circaeasteraceae, Ranunculales) Reveals Potential Mechanisms of Evolutionary Specialization.</title>
        <authorList>
            <person name="Sun Y."/>
            <person name="Deng T."/>
            <person name="Zhang A."/>
            <person name="Moore M.J."/>
            <person name="Landis J.B."/>
            <person name="Lin N."/>
            <person name="Zhang H."/>
            <person name="Zhang X."/>
            <person name="Huang J."/>
            <person name="Zhang X."/>
            <person name="Sun H."/>
            <person name="Wang H."/>
        </authorList>
    </citation>
    <scope>NUCLEOTIDE SEQUENCE [LARGE SCALE GENOMIC DNA]</scope>
    <source>
        <strain evidence="2">TB1705</strain>
        <tissue evidence="2">Leaf</tissue>
    </source>
</reference>
<evidence type="ECO:0000256" key="1">
    <source>
        <dbReference type="SAM" id="Phobius"/>
    </source>
</evidence>
<keyword evidence="1" id="KW-0812">Transmembrane</keyword>
<evidence type="ECO:0000313" key="3">
    <source>
        <dbReference type="Proteomes" id="UP000541444"/>
    </source>
</evidence>
<name>A0A7J7M4R0_9MAGN</name>